<organism evidence="6 7">
    <name type="scientific">Paenibacillus contaminans</name>
    <dbReference type="NCBI Taxonomy" id="450362"/>
    <lineage>
        <taxon>Bacteria</taxon>
        <taxon>Bacillati</taxon>
        <taxon>Bacillota</taxon>
        <taxon>Bacilli</taxon>
        <taxon>Bacillales</taxon>
        <taxon>Paenibacillaceae</taxon>
        <taxon>Paenibacillus</taxon>
    </lineage>
</organism>
<dbReference type="AlphaFoldDB" id="A0A329MH45"/>
<dbReference type="InterPro" id="IPR018060">
    <property type="entry name" value="HTH_AraC"/>
</dbReference>
<evidence type="ECO:0000313" key="6">
    <source>
        <dbReference type="EMBL" id="RAV19164.1"/>
    </source>
</evidence>
<evidence type="ECO:0000259" key="5">
    <source>
        <dbReference type="PROSITE" id="PS01124"/>
    </source>
</evidence>
<evidence type="ECO:0000256" key="3">
    <source>
        <dbReference type="ARBA" id="ARBA00023163"/>
    </source>
</evidence>
<gene>
    <name evidence="6" type="ORF">DQG23_21740</name>
</gene>
<feature type="domain" description="HTH araC/xylS-type" evidence="5">
    <location>
        <begin position="648"/>
        <end position="748"/>
    </location>
</feature>
<comment type="caution">
    <text evidence="6">The sequence shown here is derived from an EMBL/GenBank/DDBJ whole genome shotgun (WGS) entry which is preliminary data.</text>
</comment>
<dbReference type="PROSITE" id="PS00041">
    <property type="entry name" value="HTH_ARAC_FAMILY_1"/>
    <property type="match status" value="1"/>
</dbReference>
<sequence length="751" mass="86262">MRKDWFYRLLFSYLPIVFMIGLSLLLLSYLTLNEMSKRSAVKASDYLAQTVIQAIDEALQVIDDSMYREIESNETIHQFFQPLPPVQRQHSDYQTVAALKKIMTENELIDSVYLYRVSDQMVLTQSTLIGIDGFGDKEFIGRMIGTLKPFVWEGRRSYSEHPSEERKNVISLAKFVNLTNRSLLVVNVSPERLNKLIQRMSKSELNFIELVNSDNSVIASNYLAEHASTNGSPGTPQSGKLLSKATSEYTGWSVRSGVYKNGILEWVSSLFYLWVAFGFIVIALAVIWLVYVTRRNYRPIQTIANRIADYSRQKRQELKQDNGTDEFNYIASAIEELLDRSSVLQEENDENLVYRKRQTFLNLLDGHTIGRGKSWTDEMERFGMSASVGAILVAVVEIDRFTDFTNRYNRGDQQLLKFVLSSVNRELADSEKIQAWSEWLNPRQMAILYVMENPAGAETEIRLLCEKLRAWVEHNQSFTITIGIGACEKGMEYVQKSYASAVNALTYKSSLGTNRLIGSDNLESVPQVEMFKQLQNIRAICQAFRFGEGVWENHFRGLIGNFRGQLFSLEDLRSMLNYLVFHLHKEIIELPAEFQEIWNDDIHGRLIAAVSRIETLDESCVEFEQVLREAFEQMQELREGKNNHQIILKVKQYISEHVADPDMSLNHLSDEFGLKPGYLSRLFKEEFGENFTEYVARERMNKAMAILKGNSSVTVQDIATAVGYTNSLTFIRTFKKYTGTTPGNYRKELSQ</sequence>
<keyword evidence="4" id="KW-1133">Transmembrane helix</keyword>
<dbReference type="PROSITE" id="PS01124">
    <property type="entry name" value="HTH_ARAC_FAMILY_2"/>
    <property type="match status" value="1"/>
</dbReference>
<accession>A0A329MH45</accession>
<dbReference type="PRINTS" id="PR00032">
    <property type="entry name" value="HTHARAC"/>
</dbReference>
<dbReference type="GO" id="GO:0003700">
    <property type="term" value="F:DNA-binding transcription factor activity"/>
    <property type="evidence" value="ECO:0007669"/>
    <property type="project" value="InterPro"/>
</dbReference>
<keyword evidence="7" id="KW-1185">Reference proteome</keyword>
<evidence type="ECO:0000256" key="4">
    <source>
        <dbReference type="SAM" id="Phobius"/>
    </source>
</evidence>
<keyword evidence="4" id="KW-0472">Membrane</keyword>
<dbReference type="Gene3D" id="1.10.10.60">
    <property type="entry name" value="Homeodomain-like"/>
    <property type="match status" value="2"/>
</dbReference>
<feature type="transmembrane region" description="Helical" evidence="4">
    <location>
        <begin position="270"/>
        <end position="291"/>
    </location>
</feature>
<dbReference type="EMBL" id="QMFB01000013">
    <property type="protein sequence ID" value="RAV19164.1"/>
    <property type="molecule type" value="Genomic_DNA"/>
</dbReference>
<reference evidence="6 7" key="1">
    <citation type="journal article" date="2009" name="Int. J. Syst. Evol. Microbiol.">
        <title>Paenibacillus contaminans sp. nov., isolated from a contaminated laboratory plate.</title>
        <authorList>
            <person name="Chou J.H."/>
            <person name="Lee J.H."/>
            <person name="Lin M.C."/>
            <person name="Chang P.S."/>
            <person name="Arun A.B."/>
            <person name="Young C.C."/>
            <person name="Chen W.M."/>
        </authorList>
    </citation>
    <scope>NUCLEOTIDE SEQUENCE [LARGE SCALE GENOMIC DNA]</scope>
    <source>
        <strain evidence="6 7">CKOBP-6</strain>
    </source>
</reference>
<dbReference type="SUPFAM" id="SSF46689">
    <property type="entry name" value="Homeodomain-like"/>
    <property type="match status" value="2"/>
</dbReference>
<keyword evidence="4" id="KW-0812">Transmembrane</keyword>
<keyword evidence="2" id="KW-0238">DNA-binding</keyword>
<evidence type="ECO:0000313" key="7">
    <source>
        <dbReference type="Proteomes" id="UP000250369"/>
    </source>
</evidence>
<dbReference type="Proteomes" id="UP000250369">
    <property type="component" value="Unassembled WGS sequence"/>
</dbReference>
<dbReference type="Pfam" id="PF12833">
    <property type="entry name" value="HTH_18"/>
    <property type="match status" value="1"/>
</dbReference>
<dbReference type="InterPro" id="IPR018062">
    <property type="entry name" value="HTH_AraC-typ_CS"/>
</dbReference>
<keyword evidence="3" id="KW-0804">Transcription</keyword>
<dbReference type="RefSeq" id="WP_113032983.1">
    <property type="nucleotide sequence ID" value="NZ_QMFB01000013.1"/>
</dbReference>
<dbReference type="OrthoDB" id="1877256at2"/>
<dbReference type="PANTHER" id="PTHR43280">
    <property type="entry name" value="ARAC-FAMILY TRANSCRIPTIONAL REGULATOR"/>
    <property type="match status" value="1"/>
</dbReference>
<proteinExistence type="predicted"/>
<name>A0A329MH45_9BACL</name>
<dbReference type="InterPro" id="IPR009057">
    <property type="entry name" value="Homeodomain-like_sf"/>
</dbReference>
<protein>
    <recommendedName>
        <fullName evidence="5">HTH araC/xylS-type domain-containing protein</fullName>
    </recommendedName>
</protein>
<dbReference type="SMART" id="SM00342">
    <property type="entry name" value="HTH_ARAC"/>
    <property type="match status" value="1"/>
</dbReference>
<dbReference type="GO" id="GO:0043565">
    <property type="term" value="F:sequence-specific DNA binding"/>
    <property type="evidence" value="ECO:0007669"/>
    <property type="project" value="InterPro"/>
</dbReference>
<feature type="transmembrane region" description="Helical" evidence="4">
    <location>
        <begin position="12"/>
        <end position="32"/>
    </location>
</feature>
<dbReference type="PANTHER" id="PTHR43280:SF2">
    <property type="entry name" value="HTH-TYPE TRANSCRIPTIONAL REGULATOR EXSA"/>
    <property type="match status" value="1"/>
</dbReference>
<keyword evidence="1" id="KW-0805">Transcription regulation</keyword>
<evidence type="ECO:0000256" key="2">
    <source>
        <dbReference type="ARBA" id="ARBA00023125"/>
    </source>
</evidence>
<dbReference type="InterPro" id="IPR020449">
    <property type="entry name" value="Tscrpt_reg_AraC-type_HTH"/>
</dbReference>
<evidence type="ECO:0000256" key="1">
    <source>
        <dbReference type="ARBA" id="ARBA00023015"/>
    </source>
</evidence>